<proteinExistence type="predicted"/>
<gene>
    <name evidence="2" type="primary">LOC130471834</name>
</gene>
<reference evidence="2" key="2">
    <citation type="submission" date="2025-08" db="UniProtKB">
        <authorList>
            <consortium name="RefSeq"/>
        </authorList>
    </citation>
    <scope>IDENTIFICATION</scope>
    <source>
        <tissue evidence="2">Leaf</tissue>
    </source>
</reference>
<dbReference type="GeneID" id="130471834"/>
<accession>A0ABM3RR89</accession>
<dbReference type="PANTHER" id="PTHR46890:SF43">
    <property type="entry name" value="NON-LTR RETROELEMENT REVERSE TRANSCRIPTASE"/>
    <property type="match status" value="1"/>
</dbReference>
<dbReference type="PANTHER" id="PTHR46890">
    <property type="entry name" value="NON-LTR RETROLELEMENT REVERSE TRANSCRIPTASE-LIKE PROTEIN-RELATED"/>
    <property type="match status" value="1"/>
</dbReference>
<evidence type="ECO:0000313" key="1">
    <source>
        <dbReference type="Proteomes" id="UP000813463"/>
    </source>
</evidence>
<dbReference type="Proteomes" id="UP000813463">
    <property type="component" value="Chromosome 4"/>
</dbReference>
<dbReference type="RefSeq" id="XP_056698138.1">
    <property type="nucleotide sequence ID" value="XM_056842160.1"/>
</dbReference>
<reference evidence="1" key="1">
    <citation type="journal article" date="2021" name="Nat. Commun.">
        <title>Genomic analyses provide insights into spinach domestication and the genetic basis of agronomic traits.</title>
        <authorList>
            <person name="Cai X."/>
            <person name="Sun X."/>
            <person name="Xu C."/>
            <person name="Sun H."/>
            <person name="Wang X."/>
            <person name="Ge C."/>
            <person name="Zhang Z."/>
            <person name="Wang Q."/>
            <person name="Fei Z."/>
            <person name="Jiao C."/>
            <person name="Wang Q."/>
        </authorList>
    </citation>
    <scope>NUCLEOTIDE SEQUENCE [LARGE SCALE GENOMIC DNA]</scope>
    <source>
        <strain evidence="1">cv. Varoflay</strain>
    </source>
</reference>
<evidence type="ECO:0008006" key="3">
    <source>
        <dbReference type="Google" id="ProtNLM"/>
    </source>
</evidence>
<name>A0ABM3RR89_SPIOL</name>
<protein>
    <recommendedName>
        <fullName evidence="3">Reverse transcriptase domain-containing protein</fullName>
    </recommendedName>
</protein>
<evidence type="ECO:0000313" key="2">
    <source>
        <dbReference type="RefSeq" id="XP_056698138.1"/>
    </source>
</evidence>
<dbReference type="InterPro" id="IPR052343">
    <property type="entry name" value="Retrotransposon-Effector_Assoc"/>
</dbReference>
<keyword evidence="1" id="KW-1185">Reference proteome</keyword>
<organism evidence="1 2">
    <name type="scientific">Spinacia oleracea</name>
    <name type="common">Spinach</name>
    <dbReference type="NCBI Taxonomy" id="3562"/>
    <lineage>
        <taxon>Eukaryota</taxon>
        <taxon>Viridiplantae</taxon>
        <taxon>Streptophyta</taxon>
        <taxon>Embryophyta</taxon>
        <taxon>Tracheophyta</taxon>
        <taxon>Spermatophyta</taxon>
        <taxon>Magnoliopsida</taxon>
        <taxon>eudicotyledons</taxon>
        <taxon>Gunneridae</taxon>
        <taxon>Pentapetalae</taxon>
        <taxon>Caryophyllales</taxon>
        <taxon>Chenopodiaceae</taxon>
        <taxon>Chenopodioideae</taxon>
        <taxon>Anserineae</taxon>
        <taxon>Spinacia</taxon>
    </lineage>
</organism>
<sequence>MLNKIGFNSIEAESLRSHKELLQIQQEMHRQPGDSYLDTSKKVAGYAYKVAHQCYLPFLYQKTKVQWLELGDENSRVFHQSIKQRRKTNQIHSIQTSEGVWVKTPDEVQNAFTQFYDSLFWSIMTNRRQKKAPGLDGFSSHFFKATWSIVSTNICAAISDFSITSKILKEVNVTSITLVPKVTVPASVGDFRPIACCPILYKCISKLLCSKLSDILPDIITHTQGAFVST</sequence>